<evidence type="ECO:0000313" key="1">
    <source>
        <dbReference type="EMBL" id="AKV01426.1"/>
    </source>
</evidence>
<accession>A0A0K1Q6G2</accession>
<dbReference type="AlphaFoldDB" id="A0A0K1Q6G2"/>
<proteinExistence type="predicted"/>
<organism evidence="1 2">
    <name type="scientific">Labilithrix luteola</name>
    <dbReference type="NCBI Taxonomy" id="1391654"/>
    <lineage>
        <taxon>Bacteria</taxon>
        <taxon>Pseudomonadati</taxon>
        <taxon>Myxococcota</taxon>
        <taxon>Polyangia</taxon>
        <taxon>Polyangiales</taxon>
        <taxon>Labilitrichaceae</taxon>
        <taxon>Labilithrix</taxon>
    </lineage>
</organism>
<name>A0A0K1Q6G2_9BACT</name>
<dbReference type="STRING" id="1391654.AKJ09_08089"/>
<dbReference type="KEGG" id="llu:AKJ09_08089"/>
<sequence>MDEAQTIVASAAPVASAPEKNGRFIRSYLPARDSRFDERVGGYGPHVKWTCAFCDFRASA</sequence>
<gene>
    <name evidence="1" type="ORF">AKJ09_08089</name>
</gene>
<dbReference type="EMBL" id="CP012333">
    <property type="protein sequence ID" value="AKV01426.1"/>
    <property type="molecule type" value="Genomic_DNA"/>
</dbReference>
<protein>
    <submittedName>
        <fullName evidence="1">Uncharacterized protein</fullName>
    </submittedName>
</protein>
<keyword evidence="2" id="KW-1185">Reference proteome</keyword>
<dbReference type="Proteomes" id="UP000064967">
    <property type="component" value="Chromosome"/>
</dbReference>
<evidence type="ECO:0000313" key="2">
    <source>
        <dbReference type="Proteomes" id="UP000064967"/>
    </source>
</evidence>
<reference evidence="1 2" key="1">
    <citation type="submission" date="2015-08" db="EMBL/GenBank/DDBJ databases">
        <authorList>
            <person name="Babu N.S."/>
            <person name="Beckwith C.J."/>
            <person name="Beseler K.G."/>
            <person name="Brison A."/>
            <person name="Carone J.V."/>
            <person name="Caskin T.P."/>
            <person name="Diamond M."/>
            <person name="Durham M.E."/>
            <person name="Foxe J.M."/>
            <person name="Go M."/>
            <person name="Henderson B.A."/>
            <person name="Jones I.B."/>
            <person name="McGettigan J.A."/>
            <person name="Micheletti S.J."/>
            <person name="Nasrallah M.E."/>
            <person name="Ortiz D."/>
            <person name="Piller C.R."/>
            <person name="Privatt S.R."/>
            <person name="Schneider S.L."/>
            <person name="Sharp S."/>
            <person name="Smith T.C."/>
            <person name="Stanton J.D."/>
            <person name="Ullery H.E."/>
            <person name="Wilson R.J."/>
            <person name="Serrano M.G."/>
            <person name="Buck G."/>
            <person name="Lee V."/>
            <person name="Wang Y."/>
            <person name="Carvalho R."/>
            <person name="Voegtly L."/>
            <person name="Shi R."/>
            <person name="Duckworth R."/>
            <person name="Johnson A."/>
            <person name="Loviza R."/>
            <person name="Walstead R."/>
            <person name="Shah Z."/>
            <person name="Kiflezghi M."/>
            <person name="Wade K."/>
            <person name="Ball S.L."/>
            <person name="Bradley K.W."/>
            <person name="Asai D.J."/>
            <person name="Bowman C.A."/>
            <person name="Russell D.A."/>
            <person name="Pope W.H."/>
            <person name="Jacobs-Sera D."/>
            <person name="Hendrix R.W."/>
            <person name="Hatfull G.F."/>
        </authorList>
    </citation>
    <scope>NUCLEOTIDE SEQUENCE [LARGE SCALE GENOMIC DNA]</scope>
    <source>
        <strain evidence="1 2">DSM 27648</strain>
    </source>
</reference>